<feature type="compositionally biased region" description="Polar residues" evidence="1">
    <location>
        <begin position="61"/>
        <end position="80"/>
    </location>
</feature>
<feature type="non-terminal residue" evidence="2">
    <location>
        <position position="80"/>
    </location>
</feature>
<keyword evidence="3" id="KW-1185">Reference proteome</keyword>
<sequence>AITMGDLDIATDIATRLQDTAMSTGTMIMVLATPTSTTLRKVKPDANNASAGPLPVMAGQTPATTTRRCESSPTVVQMRL</sequence>
<dbReference type="Proteomes" id="UP000649617">
    <property type="component" value="Unassembled WGS sequence"/>
</dbReference>
<protein>
    <submittedName>
        <fullName evidence="2">Uncharacterized protein</fullName>
    </submittedName>
</protein>
<evidence type="ECO:0000256" key="1">
    <source>
        <dbReference type="SAM" id="MobiDB-lite"/>
    </source>
</evidence>
<evidence type="ECO:0000313" key="2">
    <source>
        <dbReference type="EMBL" id="CAE7750333.1"/>
    </source>
</evidence>
<proteinExistence type="predicted"/>
<reference evidence="2" key="1">
    <citation type="submission" date="2021-02" db="EMBL/GenBank/DDBJ databases">
        <authorList>
            <person name="Dougan E. K."/>
            <person name="Rhodes N."/>
            <person name="Thang M."/>
            <person name="Chan C."/>
        </authorList>
    </citation>
    <scope>NUCLEOTIDE SEQUENCE</scope>
</reference>
<feature type="region of interest" description="Disordered" evidence="1">
    <location>
        <begin position="45"/>
        <end position="80"/>
    </location>
</feature>
<dbReference type="EMBL" id="CAJNIZ010046515">
    <property type="protein sequence ID" value="CAE7750333.1"/>
    <property type="molecule type" value="Genomic_DNA"/>
</dbReference>
<gene>
    <name evidence="2" type="ORF">SPIL2461_LOCUS21720</name>
</gene>
<comment type="caution">
    <text evidence="2">The sequence shown here is derived from an EMBL/GenBank/DDBJ whole genome shotgun (WGS) entry which is preliminary data.</text>
</comment>
<organism evidence="2 3">
    <name type="scientific">Symbiodinium pilosum</name>
    <name type="common">Dinoflagellate</name>
    <dbReference type="NCBI Taxonomy" id="2952"/>
    <lineage>
        <taxon>Eukaryota</taxon>
        <taxon>Sar</taxon>
        <taxon>Alveolata</taxon>
        <taxon>Dinophyceae</taxon>
        <taxon>Suessiales</taxon>
        <taxon>Symbiodiniaceae</taxon>
        <taxon>Symbiodinium</taxon>
    </lineage>
</organism>
<feature type="non-terminal residue" evidence="2">
    <location>
        <position position="1"/>
    </location>
</feature>
<name>A0A812XS86_SYMPI</name>
<dbReference type="AlphaFoldDB" id="A0A812XS86"/>
<accession>A0A812XS86</accession>
<evidence type="ECO:0000313" key="3">
    <source>
        <dbReference type="Proteomes" id="UP000649617"/>
    </source>
</evidence>